<organism evidence="1 2">
    <name type="scientific">Acetobacterium wieringae</name>
    <dbReference type="NCBI Taxonomy" id="52694"/>
    <lineage>
        <taxon>Bacteria</taxon>
        <taxon>Bacillati</taxon>
        <taxon>Bacillota</taxon>
        <taxon>Clostridia</taxon>
        <taxon>Eubacteriales</taxon>
        <taxon>Eubacteriaceae</taxon>
        <taxon>Acetobacterium</taxon>
    </lineage>
</organism>
<dbReference type="RefSeq" id="WP_228882009.1">
    <property type="nucleotide sequence ID" value="NZ_CABIIK010000043.1"/>
</dbReference>
<proteinExistence type="predicted"/>
<protein>
    <submittedName>
        <fullName evidence="1">Uncharacterized protein</fullName>
    </submittedName>
</protein>
<gene>
    <name evidence="1" type="ORF">LNN31_07750</name>
</gene>
<sequence>MYENQKNVQSVDFDDMYMELGNAIVLQAVKDYRRALKKLAKFPEDYVARRTKREVERFFRGSFFSAITNLHPEALIKKLNDEVAGYA</sequence>
<evidence type="ECO:0000313" key="1">
    <source>
        <dbReference type="EMBL" id="UYO64301.1"/>
    </source>
</evidence>
<evidence type="ECO:0000313" key="2">
    <source>
        <dbReference type="Proteomes" id="UP001163550"/>
    </source>
</evidence>
<dbReference type="EMBL" id="CP087994">
    <property type="protein sequence ID" value="UYO64301.1"/>
    <property type="molecule type" value="Genomic_DNA"/>
</dbReference>
<reference evidence="1" key="1">
    <citation type="submission" date="2021-11" db="EMBL/GenBank/DDBJ databases">
        <title>Isoprene-degrading acetogen.</title>
        <authorList>
            <person name="Yang Y."/>
            <person name="Jin H."/>
            <person name="Yan J."/>
        </authorList>
    </citation>
    <scope>NUCLEOTIDE SEQUENCE</scope>
    <source>
        <strain evidence="1">Berkeley</strain>
    </source>
</reference>
<accession>A0ABY6HLC9</accession>
<name>A0ABY6HLC9_9FIRM</name>
<keyword evidence="2" id="KW-1185">Reference proteome</keyword>
<dbReference type="Proteomes" id="UP001163550">
    <property type="component" value="Chromosome"/>
</dbReference>